<dbReference type="GO" id="GO:0002143">
    <property type="term" value="P:tRNA wobble position uridine thiolation"/>
    <property type="evidence" value="ECO:0007669"/>
    <property type="project" value="TreeGrafter"/>
</dbReference>
<dbReference type="NCBIfam" id="NF001138">
    <property type="entry name" value="PRK00143.1"/>
    <property type="match status" value="1"/>
</dbReference>
<evidence type="ECO:0000313" key="11">
    <source>
        <dbReference type="EMBL" id="PIW37453.1"/>
    </source>
</evidence>
<gene>
    <name evidence="9" type="primary">mnmA</name>
    <name evidence="11" type="ORF">COW24_00010</name>
</gene>
<dbReference type="SUPFAM" id="SSF52402">
    <property type="entry name" value="Adenine nucleotide alpha hydrolases-like"/>
    <property type="match status" value="1"/>
</dbReference>
<dbReference type="GO" id="GO:0000049">
    <property type="term" value="F:tRNA binding"/>
    <property type="evidence" value="ECO:0007669"/>
    <property type="project" value="UniProtKB-KW"/>
</dbReference>
<keyword evidence="9" id="KW-0963">Cytoplasm</keyword>
<dbReference type="GO" id="GO:0103016">
    <property type="term" value="F:tRNA-uridine 2-sulfurtransferase activity"/>
    <property type="evidence" value="ECO:0007669"/>
    <property type="project" value="UniProtKB-EC"/>
</dbReference>
<evidence type="ECO:0000259" key="10">
    <source>
        <dbReference type="PROSITE" id="PS50206"/>
    </source>
</evidence>
<dbReference type="NCBIfam" id="TIGR00420">
    <property type="entry name" value="trmU"/>
    <property type="match status" value="1"/>
</dbReference>
<feature type="binding site" evidence="9">
    <location>
        <begin position="13"/>
        <end position="20"/>
    </location>
    <ligand>
        <name>ATP</name>
        <dbReference type="ChEBI" id="CHEBI:30616"/>
    </ligand>
</feature>
<keyword evidence="1 9" id="KW-0820">tRNA-binding</keyword>
<keyword evidence="3 9" id="KW-0819">tRNA processing</keyword>
<organism evidence="11 12">
    <name type="scientific">Candidatus Kerfeldbacteria bacterium CG15_BIG_FIL_POST_REV_8_21_14_020_45_12</name>
    <dbReference type="NCBI Taxonomy" id="2014247"/>
    <lineage>
        <taxon>Bacteria</taxon>
        <taxon>Candidatus Kerfeldiibacteriota</taxon>
    </lineage>
</organism>
<keyword evidence="4 9" id="KW-0547">Nucleotide-binding</keyword>
<feature type="region of interest" description="Interaction with target base in tRNA" evidence="9">
    <location>
        <begin position="107"/>
        <end position="109"/>
    </location>
</feature>
<dbReference type="InterPro" id="IPR046884">
    <property type="entry name" value="MnmA-like_central"/>
</dbReference>
<dbReference type="Gene3D" id="2.30.30.280">
    <property type="entry name" value="Adenine nucleotide alpha hydrolases-like domains"/>
    <property type="match status" value="1"/>
</dbReference>
<protein>
    <recommendedName>
        <fullName evidence="9">tRNA-specific 2-thiouridylase MnmA</fullName>
        <ecNumber evidence="9">2.8.1.13</ecNumber>
    </recommendedName>
</protein>
<dbReference type="Pfam" id="PF03054">
    <property type="entry name" value="tRNA_Me_trans"/>
    <property type="match status" value="1"/>
</dbReference>
<dbReference type="Pfam" id="PF20259">
    <property type="entry name" value="tRNA_Me_trans_M"/>
    <property type="match status" value="1"/>
</dbReference>
<comment type="caution">
    <text evidence="9">Lacks conserved residue(s) required for the propagation of feature annotation.</text>
</comment>
<comment type="catalytic activity">
    <reaction evidence="8 9">
        <text>S-sulfanyl-L-cysteinyl-[protein] + uridine(34) in tRNA + AH2 + ATP = 2-thiouridine(34) in tRNA + L-cysteinyl-[protein] + A + AMP + diphosphate + H(+)</text>
        <dbReference type="Rhea" id="RHEA:47032"/>
        <dbReference type="Rhea" id="RHEA-COMP:10131"/>
        <dbReference type="Rhea" id="RHEA-COMP:11726"/>
        <dbReference type="Rhea" id="RHEA-COMP:11727"/>
        <dbReference type="Rhea" id="RHEA-COMP:11728"/>
        <dbReference type="ChEBI" id="CHEBI:13193"/>
        <dbReference type="ChEBI" id="CHEBI:15378"/>
        <dbReference type="ChEBI" id="CHEBI:17499"/>
        <dbReference type="ChEBI" id="CHEBI:29950"/>
        <dbReference type="ChEBI" id="CHEBI:30616"/>
        <dbReference type="ChEBI" id="CHEBI:33019"/>
        <dbReference type="ChEBI" id="CHEBI:61963"/>
        <dbReference type="ChEBI" id="CHEBI:65315"/>
        <dbReference type="ChEBI" id="CHEBI:87170"/>
        <dbReference type="ChEBI" id="CHEBI:456215"/>
        <dbReference type="EC" id="2.8.1.13"/>
    </reaction>
</comment>
<dbReference type="InterPro" id="IPR023382">
    <property type="entry name" value="MnmA-like_central_sf"/>
</dbReference>
<evidence type="ECO:0000256" key="4">
    <source>
        <dbReference type="ARBA" id="ARBA00022741"/>
    </source>
</evidence>
<dbReference type="EMBL" id="PFGC01000001">
    <property type="protein sequence ID" value="PIW37453.1"/>
    <property type="molecule type" value="Genomic_DNA"/>
</dbReference>
<name>A0A2M7H5F6_9BACT</name>
<feature type="site" description="Interaction with tRNA" evidence="9">
    <location>
        <position position="138"/>
    </location>
</feature>
<evidence type="ECO:0000313" key="12">
    <source>
        <dbReference type="Proteomes" id="UP000230292"/>
    </source>
</evidence>
<feature type="active site" description="Cysteine persulfide intermediate" evidence="9">
    <location>
        <position position="205"/>
    </location>
</feature>
<feature type="site" description="Interaction with tRNA" evidence="9">
    <location>
        <position position="343"/>
    </location>
</feature>
<keyword evidence="5 9" id="KW-0067">ATP-binding</keyword>
<evidence type="ECO:0000256" key="1">
    <source>
        <dbReference type="ARBA" id="ARBA00022555"/>
    </source>
</evidence>
<evidence type="ECO:0000256" key="8">
    <source>
        <dbReference type="ARBA" id="ARBA00051542"/>
    </source>
</evidence>
<keyword evidence="7" id="KW-1015">Disulfide bond</keyword>
<dbReference type="Proteomes" id="UP000230292">
    <property type="component" value="Unassembled WGS sequence"/>
</dbReference>
<keyword evidence="2 9" id="KW-0808">Transferase</keyword>
<evidence type="ECO:0000256" key="6">
    <source>
        <dbReference type="ARBA" id="ARBA00022884"/>
    </source>
</evidence>
<evidence type="ECO:0000256" key="5">
    <source>
        <dbReference type="ARBA" id="ARBA00022840"/>
    </source>
</evidence>
<dbReference type="EC" id="2.8.1.13" evidence="9"/>
<dbReference type="PROSITE" id="PS50206">
    <property type="entry name" value="RHODANESE_3"/>
    <property type="match status" value="1"/>
</dbReference>
<feature type="binding site" evidence="9">
    <location>
        <position position="137"/>
    </location>
    <ligand>
        <name>ATP</name>
        <dbReference type="ChEBI" id="CHEBI:30616"/>
    </ligand>
</feature>
<feature type="binding site" evidence="9">
    <location>
        <position position="39"/>
    </location>
    <ligand>
        <name>ATP</name>
        <dbReference type="ChEBI" id="CHEBI:30616"/>
    </ligand>
</feature>
<feature type="domain" description="Rhodanese" evidence="10">
    <location>
        <begin position="10"/>
        <end position="51"/>
    </location>
</feature>
<reference evidence="11 12" key="1">
    <citation type="submission" date="2017-09" db="EMBL/GenBank/DDBJ databases">
        <title>Depth-based differentiation of microbial function through sediment-hosted aquifers and enrichment of novel symbionts in the deep terrestrial subsurface.</title>
        <authorList>
            <person name="Probst A.J."/>
            <person name="Ladd B."/>
            <person name="Jarett J.K."/>
            <person name="Geller-Mcgrath D.E."/>
            <person name="Sieber C.M."/>
            <person name="Emerson J.B."/>
            <person name="Anantharaman K."/>
            <person name="Thomas B.C."/>
            <person name="Malmstrom R."/>
            <person name="Stieglmeier M."/>
            <person name="Klingl A."/>
            <person name="Woyke T."/>
            <person name="Ryan C.M."/>
            <person name="Banfield J.F."/>
        </authorList>
    </citation>
    <scope>NUCLEOTIDE SEQUENCE [LARGE SCALE GENOMIC DNA]</scope>
    <source>
        <strain evidence="11">CG15_BIG_FIL_POST_REV_8_21_14_020_45_12</strain>
    </source>
</reference>
<feature type="region of interest" description="Interaction with tRNA" evidence="9">
    <location>
        <begin position="155"/>
        <end position="157"/>
    </location>
</feature>
<proteinExistence type="inferred from homology"/>
<dbReference type="Gene3D" id="2.40.30.10">
    <property type="entry name" value="Translation factors"/>
    <property type="match status" value="1"/>
</dbReference>
<evidence type="ECO:0000256" key="2">
    <source>
        <dbReference type="ARBA" id="ARBA00022679"/>
    </source>
</evidence>
<dbReference type="AlphaFoldDB" id="A0A2M7H5F6"/>
<sequence length="363" mass="40645">MLQAADMSQVVVGMSGGVDSSVAAWLLKSQGYDVLAVFMVNWEDGVNPEGYRGEVASGCQWEQDYADVRQVCQKLDIPYTTFNFVEEYRKQVFDMFLSELKAGRTPNPDILCNQEIKFNRFIQKALALPNVEAVATGHYAKTDGVKLLRPKDRNKDQTYFLHRIDAAVLPKVLFPLADLTKDEVREIARREEFPNADKQDSTGICFIGDIDYTAFVKQYMPALPGAIELQDGTILGEHDGLHLYTIGQRRGIDIGGKGPYYVVRKDLDDNRLLVTNDENDPLLSQLNCRADQIHRLMAGDFPERVETMVRYRQKPVSGTVIEQSDSNLLVKFDEPVRAVTPGQALAIYSGDQVLGGGIISEAW</sequence>
<dbReference type="InterPro" id="IPR046885">
    <property type="entry name" value="MnmA-like_C"/>
</dbReference>
<dbReference type="Pfam" id="PF20258">
    <property type="entry name" value="tRNA_Me_trans_C"/>
    <property type="match status" value="1"/>
</dbReference>
<feature type="active site" description="Nucleophile" evidence="9">
    <location>
        <position position="112"/>
    </location>
</feature>
<evidence type="ECO:0000256" key="7">
    <source>
        <dbReference type="ARBA" id="ARBA00023157"/>
    </source>
</evidence>
<dbReference type="GO" id="GO:0005524">
    <property type="term" value="F:ATP binding"/>
    <property type="evidence" value="ECO:0007669"/>
    <property type="project" value="UniProtKB-KW"/>
</dbReference>
<evidence type="ECO:0000256" key="9">
    <source>
        <dbReference type="HAMAP-Rule" id="MF_00144"/>
    </source>
</evidence>
<dbReference type="FunFam" id="2.30.30.280:FF:000001">
    <property type="entry name" value="tRNA-specific 2-thiouridylase MnmA"/>
    <property type="match status" value="1"/>
</dbReference>
<comment type="caution">
    <text evidence="11">The sequence shown here is derived from an EMBL/GenBank/DDBJ whole genome shotgun (WGS) entry which is preliminary data.</text>
</comment>
<comment type="similarity">
    <text evidence="9">Belongs to the MnmA/TRMU family.</text>
</comment>
<accession>A0A2M7H5F6</accession>
<dbReference type="InterPro" id="IPR001763">
    <property type="entry name" value="Rhodanese-like_dom"/>
</dbReference>
<comment type="function">
    <text evidence="9">Catalyzes the 2-thiolation of uridine at the wobble position (U34) of tRNA, leading to the formation of s(2)U34.</text>
</comment>
<keyword evidence="6 9" id="KW-0694">RNA-binding</keyword>
<dbReference type="PANTHER" id="PTHR11933:SF5">
    <property type="entry name" value="MITOCHONDRIAL TRNA-SPECIFIC 2-THIOURIDYLASE 1"/>
    <property type="match status" value="1"/>
</dbReference>
<dbReference type="Gene3D" id="3.40.50.620">
    <property type="entry name" value="HUPs"/>
    <property type="match status" value="1"/>
</dbReference>
<dbReference type="InterPro" id="IPR004506">
    <property type="entry name" value="MnmA-like"/>
</dbReference>
<evidence type="ECO:0000256" key="3">
    <source>
        <dbReference type="ARBA" id="ARBA00022694"/>
    </source>
</evidence>
<dbReference type="HAMAP" id="MF_00144">
    <property type="entry name" value="tRNA_thiouridyl_MnmA"/>
    <property type="match status" value="1"/>
</dbReference>
<dbReference type="PANTHER" id="PTHR11933">
    <property type="entry name" value="TRNA 5-METHYLAMINOMETHYL-2-THIOURIDYLATE -METHYLTRANSFERASE"/>
    <property type="match status" value="1"/>
</dbReference>
<dbReference type="CDD" id="cd01998">
    <property type="entry name" value="MnmA_TRMU-like"/>
    <property type="match status" value="1"/>
</dbReference>
<dbReference type="InterPro" id="IPR014729">
    <property type="entry name" value="Rossmann-like_a/b/a_fold"/>
</dbReference>
<feature type="region of interest" description="Interaction with tRNA" evidence="9">
    <location>
        <begin position="310"/>
        <end position="311"/>
    </location>
</feature>
<dbReference type="GO" id="GO:0005737">
    <property type="term" value="C:cytoplasm"/>
    <property type="evidence" value="ECO:0007669"/>
    <property type="project" value="UniProtKB-SubCell"/>
</dbReference>
<comment type="subcellular location">
    <subcellularLocation>
        <location evidence="9">Cytoplasm</location>
    </subcellularLocation>
</comment>